<dbReference type="EMBL" id="BSXW01000402">
    <property type="protein sequence ID" value="GMF21259.1"/>
    <property type="molecule type" value="Genomic_DNA"/>
</dbReference>
<gene>
    <name evidence="5" type="ORF">Plil01_000837400</name>
</gene>
<dbReference type="InterPro" id="IPR045379">
    <property type="entry name" value="Crinkler_N"/>
</dbReference>
<dbReference type="Pfam" id="PF20147">
    <property type="entry name" value="Crinkler"/>
    <property type="match status" value="1"/>
</dbReference>
<evidence type="ECO:0000313" key="5">
    <source>
        <dbReference type="EMBL" id="GMF21259.1"/>
    </source>
</evidence>
<comment type="subcellular location">
    <subcellularLocation>
        <location evidence="1">Host cell</location>
    </subcellularLocation>
    <subcellularLocation>
        <location evidence="2">Secreted</location>
    </subcellularLocation>
</comment>
<evidence type="ECO:0000313" key="6">
    <source>
        <dbReference type="Proteomes" id="UP001165083"/>
    </source>
</evidence>
<evidence type="ECO:0000256" key="3">
    <source>
        <dbReference type="ARBA" id="ARBA00022525"/>
    </source>
</evidence>
<evidence type="ECO:0000259" key="4">
    <source>
        <dbReference type="Pfam" id="PF20147"/>
    </source>
</evidence>
<feature type="domain" description="Crinkler effector protein N-terminal" evidence="4">
    <location>
        <begin position="2"/>
        <end position="58"/>
    </location>
</feature>
<organism evidence="5 6">
    <name type="scientific">Phytophthora lilii</name>
    <dbReference type="NCBI Taxonomy" id="2077276"/>
    <lineage>
        <taxon>Eukaryota</taxon>
        <taxon>Sar</taxon>
        <taxon>Stramenopiles</taxon>
        <taxon>Oomycota</taxon>
        <taxon>Peronosporomycetes</taxon>
        <taxon>Peronosporales</taxon>
        <taxon>Peronosporaceae</taxon>
        <taxon>Phytophthora</taxon>
    </lineage>
</organism>
<dbReference type="GO" id="GO:0005576">
    <property type="term" value="C:extracellular region"/>
    <property type="evidence" value="ECO:0007669"/>
    <property type="project" value="UniProtKB-SubCell"/>
</dbReference>
<evidence type="ECO:0000256" key="1">
    <source>
        <dbReference type="ARBA" id="ARBA00004340"/>
    </source>
</evidence>
<reference evidence="5" key="1">
    <citation type="submission" date="2023-04" db="EMBL/GenBank/DDBJ databases">
        <title>Phytophthora lilii NBRC 32176.</title>
        <authorList>
            <person name="Ichikawa N."/>
            <person name="Sato H."/>
            <person name="Tonouchi N."/>
        </authorList>
    </citation>
    <scope>NUCLEOTIDE SEQUENCE</scope>
    <source>
        <strain evidence="5">NBRC 32176</strain>
    </source>
</reference>
<keyword evidence="6" id="KW-1185">Reference proteome</keyword>
<name>A0A9W6TX19_9STRA</name>
<accession>A0A9W6TX19</accession>
<protein>
    <submittedName>
        <fullName evidence="5">Unnamed protein product</fullName>
    </submittedName>
</protein>
<dbReference type="Proteomes" id="UP001165083">
    <property type="component" value="Unassembled WGS sequence"/>
</dbReference>
<evidence type="ECO:0000256" key="2">
    <source>
        <dbReference type="ARBA" id="ARBA00004613"/>
    </source>
</evidence>
<dbReference type="OrthoDB" id="424746at2759"/>
<sequence length="370" mass="41535">MIDDTESVSRLKVDIKIMKADTIKCNAAGLQLFLARADEGRGPWLNEEDVKSDAIDTTGLKLLGVARARLWSVGLSDEDVGGVDAEAEAEAEGRGPVNVLVVVPEQKQKEQSQDEANASLADEELGHLLLQRLKKDNLFFEVTPTDNDEEAFWSDDVQRHVNNIRDEAAFDTFITPCLNATLGSCDLVFINSQRYRCLPLSPFVATALKPYGFATHRGMFRAKPAPNDEVLRPDGFRFGVAEEELFDCLVLFERKLTITAAAFGQVARYLQNFRPNESATAILFHLHSFWLVTSYESVVVKVQVAQWTNKGSKSLFQNFITDNISPWVAHLTLLSAEAWVSMWWRVMHFSVVALMDACLRSLEEMVSWSR</sequence>
<keyword evidence="3" id="KW-0964">Secreted</keyword>
<dbReference type="GO" id="GO:0043657">
    <property type="term" value="C:host cell"/>
    <property type="evidence" value="ECO:0007669"/>
    <property type="project" value="UniProtKB-SubCell"/>
</dbReference>
<proteinExistence type="predicted"/>
<dbReference type="AlphaFoldDB" id="A0A9W6TX19"/>
<comment type="caution">
    <text evidence="5">The sequence shown here is derived from an EMBL/GenBank/DDBJ whole genome shotgun (WGS) entry which is preliminary data.</text>
</comment>